<proteinExistence type="predicted"/>
<evidence type="ECO:0000313" key="2">
    <source>
        <dbReference type="EMBL" id="AOX04702.1"/>
    </source>
</evidence>
<dbReference type="Proteomes" id="UP000177870">
    <property type="component" value="Chromosome"/>
</dbReference>
<dbReference type="STRING" id="1458985.BJP34_35295"/>
<feature type="region of interest" description="Disordered" evidence="1">
    <location>
        <begin position="1"/>
        <end position="22"/>
    </location>
</feature>
<dbReference type="Pfam" id="PF13565">
    <property type="entry name" value="HTH_32"/>
    <property type="match status" value="1"/>
</dbReference>
<gene>
    <name evidence="2" type="ORF">BJP34_35295</name>
</gene>
<dbReference type="SUPFAM" id="SSF46689">
    <property type="entry name" value="Homeodomain-like"/>
    <property type="match status" value="1"/>
</dbReference>
<reference evidence="3" key="1">
    <citation type="submission" date="2016-10" db="EMBL/GenBank/DDBJ databases">
        <title>Comparative genomics uncovers the prolific and rare metabolic potential of the cyanobacterial genus Moorea.</title>
        <authorList>
            <person name="Leao T."/>
            <person name="Castelao G."/>
            <person name="Korobeynikov A."/>
            <person name="Monroe E.A."/>
            <person name="Podell S."/>
            <person name="Glukhov E."/>
            <person name="Allen E."/>
            <person name="Gerwick W.H."/>
            <person name="Gerwick L."/>
        </authorList>
    </citation>
    <scope>NUCLEOTIDE SEQUENCE [LARGE SCALE GENOMIC DNA]</scope>
    <source>
        <strain evidence="3">PAL-8-15-08-1</strain>
    </source>
</reference>
<evidence type="ECO:0000313" key="3">
    <source>
        <dbReference type="Proteomes" id="UP000177870"/>
    </source>
</evidence>
<dbReference type="AlphaFoldDB" id="A0A1D8U474"/>
<dbReference type="KEGG" id="mpro:BJP34_35295"/>
<organism evidence="2 3">
    <name type="scientific">Moorena producens PAL-8-15-08-1</name>
    <dbReference type="NCBI Taxonomy" id="1458985"/>
    <lineage>
        <taxon>Bacteria</taxon>
        <taxon>Bacillati</taxon>
        <taxon>Cyanobacteriota</taxon>
        <taxon>Cyanophyceae</taxon>
        <taxon>Coleofasciculales</taxon>
        <taxon>Coleofasciculaceae</taxon>
        <taxon>Moorena</taxon>
    </lineage>
</organism>
<name>A0A1D8U474_9CYAN</name>
<protein>
    <submittedName>
        <fullName evidence="2">Uncharacterized protein</fullName>
    </submittedName>
</protein>
<dbReference type="InterPro" id="IPR009057">
    <property type="entry name" value="Homeodomain-like_sf"/>
</dbReference>
<sequence length="212" mass="24050">MLGHQLRDKLRADQKGAGSTTGRYLTPFQQKLLQKSLELDISEKYRQRIQIMLLADQGKSQAEIRQALGCCPATARHWILMARTGQALNWQDNPIGRPKAVNEQYLERLQELVKQSPRDCGYSFRRWTAHWLSKHLAKELGVEITPRHVNRLLKEMGLSTRPRKSSKAQSKTTENGMSGVSIMIHDLQSAVLPDSSPIMLSYTNRITLSTNG</sequence>
<evidence type="ECO:0000256" key="1">
    <source>
        <dbReference type="SAM" id="MobiDB-lite"/>
    </source>
</evidence>
<feature type="compositionally biased region" description="Basic and acidic residues" evidence="1">
    <location>
        <begin position="1"/>
        <end position="14"/>
    </location>
</feature>
<accession>A0A1D8U474</accession>
<dbReference type="EMBL" id="CP017599">
    <property type="protein sequence ID" value="AOX04702.1"/>
    <property type="molecule type" value="Genomic_DNA"/>
</dbReference>